<protein>
    <submittedName>
        <fullName evidence="1">Uncharacterized protein</fullName>
    </submittedName>
</protein>
<proteinExistence type="predicted"/>
<evidence type="ECO:0000313" key="2">
    <source>
        <dbReference type="Proteomes" id="UP000664991"/>
    </source>
</evidence>
<sequence length="78" mass="8863">MRYGKQKIQTLETNFDSYVNSGNQENIWKGTCSGCGRSFSILEICIEVEDSYSDNHLEGDDPKKEFHSYWAATECSAV</sequence>
<dbReference type="EMBL" id="JAEMGP010000019">
    <property type="protein sequence ID" value="KAG5197416.1"/>
    <property type="molecule type" value="Genomic_DNA"/>
</dbReference>
<dbReference type="AlphaFoldDB" id="A0A835ZUA7"/>
<comment type="caution">
    <text evidence="1">The sequence shown here is derived from an EMBL/GenBank/DDBJ whole genome shotgun (WGS) entry which is preliminary data.</text>
</comment>
<organism evidence="1 2">
    <name type="scientific">Ovis aries</name>
    <name type="common">Sheep</name>
    <dbReference type="NCBI Taxonomy" id="9940"/>
    <lineage>
        <taxon>Eukaryota</taxon>
        <taxon>Metazoa</taxon>
        <taxon>Chordata</taxon>
        <taxon>Craniata</taxon>
        <taxon>Vertebrata</taxon>
        <taxon>Euteleostomi</taxon>
        <taxon>Mammalia</taxon>
        <taxon>Eutheria</taxon>
        <taxon>Laurasiatheria</taxon>
        <taxon>Artiodactyla</taxon>
        <taxon>Ruminantia</taxon>
        <taxon>Pecora</taxon>
        <taxon>Bovidae</taxon>
        <taxon>Caprinae</taxon>
        <taxon>Ovis</taxon>
    </lineage>
</organism>
<gene>
    <name evidence="1" type="ORF">JEQ12_008145</name>
</gene>
<evidence type="ECO:0000313" key="1">
    <source>
        <dbReference type="EMBL" id="KAG5197416.1"/>
    </source>
</evidence>
<name>A0A835ZUA7_SHEEP</name>
<accession>A0A835ZUA7</accession>
<reference evidence="1 2" key="1">
    <citation type="submission" date="2020-12" db="EMBL/GenBank/DDBJ databases">
        <title>De novo assembly of Tibetan sheep genome.</title>
        <authorList>
            <person name="Li X."/>
        </authorList>
    </citation>
    <scope>NUCLEOTIDE SEQUENCE [LARGE SCALE GENOMIC DNA]</scope>
    <source>
        <tissue evidence="1">Heart</tissue>
    </source>
</reference>
<dbReference type="Proteomes" id="UP000664991">
    <property type="component" value="Unassembled WGS sequence"/>
</dbReference>